<evidence type="ECO:0000313" key="1">
    <source>
        <dbReference type="EMBL" id="ABT16472.1"/>
    </source>
</evidence>
<dbReference type="GeneID" id="5470660"/>
<evidence type="ECO:0000313" key="2">
    <source>
        <dbReference type="Proteomes" id="UP000202420"/>
    </source>
</evidence>
<reference evidence="1 2" key="1">
    <citation type="submission" date="2006-09" db="EMBL/GenBank/DDBJ databases">
        <title>Sequence and annotation of the 288-kb ATCV-1 virus that infects an endosymbiotic Chlorella strain of the heliozoon Acanthocystis turfacea.</title>
        <authorList>
            <person name="Fitzgerald L.A."/>
            <person name="Graves M.V."/>
            <person name="Li X."/>
            <person name="Pfitzner A.J.P."/>
            <person name="Hartigan J."/>
            <person name="Van Etten J.L."/>
        </authorList>
    </citation>
    <scope>NUCLEOTIDE SEQUENCE [LARGE SCALE GENOMIC DNA]</scope>
    <source>
        <strain evidence="1 2">ATCV-1</strain>
    </source>
</reference>
<accession>A7K8U8</accession>
<dbReference type="RefSeq" id="YP_001426819.1">
    <property type="nucleotide sequence ID" value="NC_008724.1"/>
</dbReference>
<dbReference type="EMBL" id="EF101928">
    <property type="protein sequence ID" value="ABT16472.1"/>
    <property type="molecule type" value="Genomic_DNA"/>
</dbReference>
<keyword evidence="2" id="KW-1185">Reference proteome</keyword>
<organism evidence="1 2">
    <name type="scientific">Chlorovirus heliozoae</name>
    <dbReference type="NCBI Taxonomy" id="322019"/>
    <lineage>
        <taxon>Viruses</taxon>
        <taxon>Varidnaviria</taxon>
        <taxon>Bamfordvirae</taxon>
        <taxon>Nucleocytoviricota</taxon>
        <taxon>Megaviricetes</taxon>
        <taxon>Algavirales</taxon>
        <taxon>Phycodnaviridae</taxon>
        <taxon>Chlorovirus</taxon>
    </lineage>
</organism>
<proteinExistence type="predicted"/>
<gene>
    <name evidence="1" type="primary">z338R</name>
    <name evidence="1" type="ORF">ATCV1_z338R</name>
</gene>
<name>A7K8U8_9PHYC</name>
<protein>
    <submittedName>
        <fullName evidence="1">Uncharacterized protein z338R</fullName>
    </submittedName>
</protein>
<sequence>MVSCDGIGAGFGTGDEFPIGRMGATIVSGKLGNNTSDLITVPEGNIGNICIHNIFTCEFIRLRTPTDEPCGLLRVLGASVLQCQRVPVSGTLSCLSWSPRWLRMHHLQAPEC</sequence>
<dbReference type="KEGG" id="vg:5470660"/>
<dbReference type="Proteomes" id="UP000202420">
    <property type="component" value="Segment"/>
</dbReference>